<accession>A0ABV9L0P4</accession>
<organism evidence="4 5">
    <name type="scientific">Dysgonomonas termitidis</name>
    <dbReference type="NCBI Taxonomy" id="1516126"/>
    <lineage>
        <taxon>Bacteria</taxon>
        <taxon>Pseudomonadati</taxon>
        <taxon>Bacteroidota</taxon>
        <taxon>Bacteroidia</taxon>
        <taxon>Bacteroidales</taxon>
        <taxon>Dysgonomonadaceae</taxon>
        <taxon>Dysgonomonas</taxon>
    </lineage>
</organism>
<dbReference type="Proteomes" id="UP001596023">
    <property type="component" value="Unassembled WGS sequence"/>
</dbReference>
<dbReference type="PANTHER" id="PTHR42760">
    <property type="entry name" value="SHORT-CHAIN DEHYDROGENASES/REDUCTASES FAMILY MEMBER"/>
    <property type="match status" value="1"/>
</dbReference>
<evidence type="ECO:0000313" key="4">
    <source>
        <dbReference type="EMBL" id="MFC4675883.1"/>
    </source>
</evidence>
<sequence>MKKDLFDIQGKVVVITGGCGVLGTDIAIYLAAQNCKVVILDRLQDKGDELVAKIKADGGDAIFLLTDVLKKEVLEQNSTDILKTYGRIDVLINAAGGNMPGATIPPDKNIFDLNIDDFRKVVDLNLFGTVIPSMVFAKSMVDNGQGNIINFASESALRPLTRVAGYGAAKAAVASFTKYLAGELSIKFEGDYRVNALVPGFFVTNQNRDLLINPDGSYTDRSKTILAHTPFGRFGDANELLGSVHYLISDASKFVTGTMLVIDGGFDAFSI</sequence>
<evidence type="ECO:0000256" key="1">
    <source>
        <dbReference type="ARBA" id="ARBA00006484"/>
    </source>
</evidence>
<dbReference type="RefSeq" id="WP_379999545.1">
    <property type="nucleotide sequence ID" value="NZ_JBHSGN010000118.1"/>
</dbReference>
<dbReference type="PRINTS" id="PR00081">
    <property type="entry name" value="GDHRDH"/>
</dbReference>
<dbReference type="Pfam" id="PF00106">
    <property type="entry name" value="adh_short"/>
    <property type="match status" value="1"/>
</dbReference>
<dbReference type="SUPFAM" id="SSF51735">
    <property type="entry name" value="NAD(P)-binding Rossmann-fold domains"/>
    <property type="match status" value="1"/>
</dbReference>
<keyword evidence="2" id="KW-0560">Oxidoreductase</keyword>
<dbReference type="NCBIfam" id="NF006132">
    <property type="entry name" value="PRK08277.1"/>
    <property type="match status" value="1"/>
</dbReference>
<dbReference type="InterPro" id="IPR002347">
    <property type="entry name" value="SDR_fam"/>
</dbReference>
<protein>
    <submittedName>
        <fullName evidence="4">SDR family oxidoreductase</fullName>
    </submittedName>
</protein>
<proteinExistence type="inferred from homology"/>
<name>A0ABV9L0P4_9BACT</name>
<reference evidence="5" key="1">
    <citation type="journal article" date="2019" name="Int. J. Syst. Evol. Microbiol.">
        <title>The Global Catalogue of Microorganisms (GCM) 10K type strain sequencing project: providing services to taxonomists for standard genome sequencing and annotation.</title>
        <authorList>
            <consortium name="The Broad Institute Genomics Platform"/>
            <consortium name="The Broad Institute Genome Sequencing Center for Infectious Disease"/>
            <person name="Wu L."/>
            <person name="Ma J."/>
        </authorList>
    </citation>
    <scope>NUCLEOTIDE SEQUENCE [LARGE SCALE GENOMIC DNA]</scope>
    <source>
        <strain evidence="5">CCUG 66188</strain>
    </source>
</reference>
<dbReference type="InterPro" id="IPR036291">
    <property type="entry name" value="NAD(P)-bd_dom_sf"/>
</dbReference>
<dbReference type="EMBL" id="JBHSGN010000118">
    <property type="protein sequence ID" value="MFC4675883.1"/>
    <property type="molecule type" value="Genomic_DNA"/>
</dbReference>
<evidence type="ECO:0000313" key="5">
    <source>
        <dbReference type="Proteomes" id="UP001596023"/>
    </source>
</evidence>
<evidence type="ECO:0000256" key="2">
    <source>
        <dbReference type="ARBA" id="ARBA00023002"/>
    </source>
</evidence>
<evidence type="ECO:0000256" key="3">
    <source>
        <dbReference type="RuleBase" id="RU000363"/>
    </source>
</evidence>
<gene>
    <name evidence="4" type="ORF">ACFO6W_19525</name>
</gene>
<dbReference type="Gene3D" id="3.40.50.720">
    <property type="entry name" value="NAD(P)-binding Rossmann-like Domain"/>
    <property type="match status" value="1"/>
</dbReference>
<comment type="caution">
    <text evidence="4">The sequence shown here is derived from an EMBL/GenBank/DDBJ whole genome shotgun (WGS) entry which is preliminary data.</text>
</comment>
<keyword evidence="5" id="KW-1185">Reference proteome</keyword>
<dbReference type="PANTHER" id="PTHR42760:SF115">
    <property type="entry name" value="3-OXOACYL-[ACYL-CARRIER-PROTEIN] REDUCTASE FABG"/>
    <property type="match status" value="1"/>
</dbReference>
<comment type="similarity">
    <text evidence="1 3">Belongs to the short-chain dehydrogenases/reductases (SDR) family.</text>
</comment>
<dbReference type="PRINTS" id="PR00080">
    <property type="entry name" value="SDRFAMILY"/>
</dbReference>